<feature type="domain" description="DUF5808" evidence="1">
    <location>
        <begin position="33"/>
        <end position="56"/>
    </location>
</feature>
<evidence type="ECO:0000313" key="3">
    <source>
        <dbReference type="Proteomes" id="UP001596406"/>
    </source>
</evidence>
<evidence type="ECO:0000259" key="1">
    <source>
        <dbReference type="Pfam" id="PF19124"/>
    </source>
</evidence>
<accession>A0ABD5UAB5</accession>
<comment type="caution">
    <text evidence="2">The sequence shown here is derived from an EMBL/GenBank/DDBJ whole genome shotgun (WGS) entry which is preliminary data.</text>
</comment>
<dbReference type="Pfam" id="PF19124">
    <property type="entry name" value="DUF5808"/>
    <property type="match status" value="1"/>
</dbReference>
<name>A0ABD5UAB5_9EURY</name>
<reference evidence="2 3" key="1">
    <citation type="journal article" date="2019" name="Int. J. Syst. Evol. Microbiol.">
        <title>The Global Catalogue of Microorganisms (GCM) 10K type strain sequencing project: providing services to taxonomists for standard genome sequencing and annotation.</title>
        <authorList>
            <consortium name="The Broad Institute Genomics Platform"/>
            <consortium name="The Broad Institute Genome Sequencing Center for Infectious Disease"/>
            <person name="Wu L."/>
            <person name="Ma J."/>
        </authorList>
    </citation>
    <scope>NUCLEOTIDE SEQUENCE [LARGE SCALE GENOMIC DNA]</scope>
    <source>
        <strain evidence="2 3">PSRA2</strain>
    </source>
</reference>
<evidence type="ECO:0000313" key="2">
    <source>
        <dbReference type="EMBL" id="MFC6837495.1"/>
    </source>
</evidence>
<proteinExistence type="predicted"/>
<dbReference type="EMBL" id="JBHSXM010000001">
    <property type="protein sequence ID" value="MFC6837495.1"/>
    <property type="molecule type" value="Genomic_DNA"/>
</dbReference>
<dbReference type="RefSeq" id="WP_304449160.1">
    <property type="nucleotide sequence ID" value="NZ_JARRAH010000001.1"/>
</dbReference>
<sequence>MADKPQSGELFGVPYNFERPSIGRMLSSYWRPDEGMLVEKPFGIGYTLNLANWRSWVVLAIAGALVYQERSGSDPDEFAEDEPVEVIVD</sequence>
<organism evidence="2 3">
    <name type="scientific">Halomarina ordinaria</name>
    <dbReference type="NCBI Taxonomy" id="3033939"/>
    <lineage>
        <taxon>Archaea</taxon>
        <taxon>Methanobacteriati</taxon>
        <taxon>Methanobacteriota</taxon>
        <taxon>Stenosarchaea group</taxon>
        <taxon>Halobacteria</taxon>
        <taxon>Halobacteriales</taxon>
        <taxon>Natronomonadaceae</taxon>
        <taxon>Halomarina</taxon>
    </lineage>
</organism>
<dbReference type="InterPro" id="IPR043831">
    <property type="entry name" value="DUF5808"/>
</dbReference>
<dbReference type="AlphaFoldDB" id="A0ABD5UAB5"/>
<protein>
    <submittedName>
        <fullName evidence="2">DUF5808 domain-containing protein</fullName>
    </submittedName>
</protein>
<gene>
    <name evidence="2" type="ORF">ACFQHK_13355</name>
</gene>
<dbReference type="Proteomes" id="UP001596406">
    <property type="component" value="Unassembled WGS sequence"/>
</dbReference>
<keyword evidence="3" id="KW-1185">Reference proteome</keyword>